<protein>
    <submittedName>
        <fullName evidence="2">Uncharacterized protein</fullName>
    </submittedName>
</protein>
<feature type="compositionally biased region" description="Acidic residues" evidence="1">
    <location>
        <begin position="1"/>
        <end position="10"/>
    </location>
</feature>
<proteinExistence type="predicted"/>
<dbReference type="Proteomes" id="UP000257016">
    <property type="component" value="Unassembled WGS sequence"/>
</dbReference>
<dbReference type="EMBL" id="OFSN01000015">
    <property type="protein sequence ID" value="SOY65636.1"/>
    <property type="molecule type" value="Genomic_DNA"/>
</dbReference>
<gene>
    <name evidence="2" type="ORF">CBM2586_B10231</name>
</gene>
<feature type="region of interest" description="Disordered" evidence="1">
    <location>
        <begin position="1"/>
        <end position="60"/>
    </location>
</feature>
<name>A0A375C969_9BURK</name>
<accession>A0A375C969</accession>
<dbReference type="AlphaFoldDB" id="A0A375C969"/>
<feature type="compositionally biased region" description="Basic and acidic residues" evidence="1">
    <location>
        <begin position="14"/>
        <end position="25"/>
    </location>
</feature>
<organism evidence="2">
    <name type="scientific">Cupriavidus taiwanensis</name>
    <dbReference type="NCBI Taxonomy" id="164546"/>
    <lineage>
        <taxon>Bacteria</taxon>
        <taxon>Pseudomonadati</taxon>
        <taxon>Pseudomonadota</taxon>
        <taxon>Betaproteobacteria</taxon>
        <taxon>Burkholderiales</taxon>
        <taxon>Burkholderiaceae</taxon>
        <taxon>Cupriavidus</taxon>
    </lineage>
</organism>
<comment type="caution">
    <text evidence="2">The sequence shown here is derived from an EMBL/GenBank/DDBJ whole genome shotgun (WGS) entry which is preliminary data.</text>
</comment>
<sequence length="60" mass="6927">MKDADNEDAAETLRAYEEQRDERNRRNQAAGDRFDPAQRSRTERDAGRPAPHRSGERRGS</sequence>
<evidence type="ECO:0000313" key="2">
    <source>
        <dbReference type="EMBL" id="SOY65636.1"/>
    </source>
</evidence>
<reference evidence="2" key="1">
    <citation type="submission" date="2018-01" db="EMBL/GenBank/DDBJ databases">
        <authorList>
            <person name="Clerissi C."/>
        </authorList>
    </citation>
    <scope>NUCLEOTIDE SEQUENCE</scope>
    <source>
        <strain evidence="2">Cupriavidus taiwanensis LMG 19430</strain>
    </source>
</reference>
<evidence type="ECO:0000256" key="1">
    <source>
        <dbReference type="SAM" id="MobiDB-lite"/>
    </source>
</evidence>
<feature type="compositionally biased region" description="Basic and acidic residues" evidence="1">
    <location>
        <begin position="32"/>
        <end position="60"/>
    </location>
</feature>